<evidence type="ECO:0000256" key="3">
    <source>
        <dbReference type="SAM" id="SignalP"/>
    </source>
</evidence>
<comment type="caution">
    <text evidence="4">The sequence shown here is derived from an EMBL/GenBank/DDBJ whole genome shotgun (WGS) entry which is preliminary data.</text>
</comment>
<dbReference type="PROSITE" id="PS51257">
    <property type="entry name" value="PROKAR_LIPOPROTEIN"/>
    <property type="match status" value="1"/>
</dbReference>
<feature type="chain" id="PRO_5046930232" description="Superoxide dismutase" evidence="3">
    <location>
        <begin position="18"/>
        <end position="174"/>
    </location>
</feature>
<comment type="similarity">
    <text evidence="1">Belongs to the Cu-Zn superoxide dismutase family.</text>
</comment>
<reference evidence="5" key="1">
    <citation type="journal article" date="2019" name="Int. J. Syst. Evol. Microbiol.">
        <title>The Global Catalogue of Microorganisms (GCM) 10K type strain sequencing project: providing services to taxonomists for standard genome sequencing and annotation.</title>
        <authorList>
            <consortium name="The Broad Institute Genomics Platform"/>
            <consortium name="The Broad Institute Genome Sequencing Center for Infectious Disease"/>
            <person name="Wu L."/>
            <person name="Ma J."/>
        </authorList>
    </citation>
    <scope>NUCLEOTIDE SEQUENCE [LARGE SCALE GENOMIC DNA]</scope>
    <source>
        <strain evidence="5">JCM 10671</strain>
    </source>
</reference>
<dbReference type="SUPFAM" id="SSF49329">
    <property type="entry name" value="Cu,Zn superoxide dismutase-like"/>
    <property type="match status" value="1"/>
</dbReference>
<dbReference type="EMBL" id="BAAAHE010000049">
    <property type="protein sequence ID" value="GAA0636398.1"/>
    <property type="molecule type" value="Genomic_DNA"/>
</dbReference>
<organism evidence="4 5">
    <name type="scientific">Sporichthya brevicatena</name>
    <dbReference type="NCBI Taxonomy" id="171442"/>
    <lineage>
        <taxon>Bacteria</taxon>
        <taxon>Bacillati</taxon>
        <taxon>Actinomycetota</taxon>
        <taxon>Actinomycetes</taxon>
        <taxon>Sporichthyales</taxon>
        <taxon>Sporichthyaceae</taxon>
        <taxon>Sporichthya</taxon>
    </lineage>
</organism>
<dbReference type="RefSeq" id="WP_344609214.1">
    <property type="nucleotide sequence ID" value="NZ_BAAAHE010000049.1"/>
</dbReference>
<keyword evidence="3" id="KW-0732">Signal</keyword>
<protein>
    <recommendedName>
        <fullName evidence="6">Superoxide dismutase</fullName>
    </recommendedName>
</protein>
<evidence type="ECO:0000256" key="2">
    <source>
        <dbReference type="SAM" id="MobiDB-lite"/>
    </source>
</evidence>
<accession>A0ABP3SJH2</accession>
<sequence>MKIHLAALPIAVALVLAGCGGDDDDDATAESPEISDGTFSGTFAKLDGAPKGTKKIGGTAEMVLSASGTEVSLSATNLDPKAKYVAHVHADSCDAADPGGAHYQYTPGGGDMPPNELHLPVTVNKNGKGKGETTNPVKAGPEAKSVVIHLKRAAGAKKDEAKPPKLACADLAAS</sequence>
<feature type="region of interest" description="Disordered" evidence="2">
    <location>
        <begin position="123"/>
        <end position="174"/>
    </location>
</feature>
<dbReference type="Gene3D" id="2.60.40.200">
    <property type="entry name" value="Superoxide dismutase, copper/zinc binding domain"/>
    <property type="match status" value="1"/>
</dbReference>
<proteinExistence type="inferred from homology"/>
<name>A0ABP3SJH2_9ACTN</name>
<dbReference type="InterPro" id="IPR036423">
    <property type="entry name" value="SOD-like_Cu/Zn_dom_sf"/>
</dbReference>
<feature type="signal peptide" evidence="3">
    <location>
        <begin position="1"/>
        <end position="17"/>
    </location>
</feature>
<evidence type="ECO:0008006" key="6">
    <source>
        <dbReference type="Google" id="ProtNLM"/>
    </source>
</evidence>
<gene>
    <name evidence="4" type="ORF">GCM10009547_45880</name>
</gene>
<dbReference type="Proteomes" id="UP001500957">
    <property type="component" value="Unassembled WGS sequence"/>
</dbReference>
<keyword evidence="5" id="KW-1185">Reference proteome</keyword>
<feature type="region of interest" description="Disordered" evidence="2">
    <location>
        <begin position="23"/>
        <end position="43"/>
    </location>
</feature>
<evidence type="ECO:0000313" key="5">
    <source>
        <dbReference type="Proteomes" id="UP001500957"/>
    </source>
</evidence>
<evidence type="ECO:0000313" key="4">
    <source>
        <dbReference type="EMBL" id="GAA0636398.1"/>
    </source>
</evidence>
<evidence type="ECO:0000256" key="1">
    <source>
        <dbReference type="ARBA" id="ARBA00010457"/>
    </source>
</evidence>